<evidence type="ECO:0000256" key="5">
    <source>
        <dbReference type="ARBA" id="ARBA00022539"/>
    </source>
</evidence>
<evidence type="ECO:0000256" key="12">
    <source>
        <dbReference type="ARBA" id="ARBA00022989"/>
    </source>
</evidence>
<evidence type="ECO:0000256" key="7">
    <source>
        <dbReference type="ARBA" id="ARBA00022692"/>
    </source>
</evidence>
<evidence type="ECO:0000256" key="17">
    <source>
        <dbReference type="RuleBase" id="RU362081"/>
    </source>
</evidence>
<dbReference type="SUPFAM" id="SSF81653">
    <property type="entry name" value="Calcium ATPase, transduction domain A"/>
    <property type="match status" value="1"/>
</dbReference>
<dbReference type="InterPro" id="IPR036163">
    <property type="entry name" value="HMA_dom_sf"/>
</dbReference>
<dbReference type="InterPro" id="IPR023214">
    <property type="entry name" value="HAD_sf"/>
</dbReference>
<comment type="caution">
    <text evidence="19">The sequence shown here is derived from an EMBL/GenBank/DDBJ whole genome shotgun (WGS) entry which is preliminary data.</text>
</comment>
<evidence type="ECO:0000259" key="18">
    <source>
        <dbReference type="PROSITE" id="PS50846"/>
    </source>
</evidence>
<evidence type="ECO:0000256" key="6">
    <source>
        <dbReference type="ARBA" id="ARBA00022553"/>
    </source>
</evidence>
<reference evidence="19 20" key="1">
    <citation type="journal article" date="2015" name="Antonie Van Leeuwenhoek">
        <title>Oceanobacillus bengalensis sp. nov., a bacterium isolated from seawater of the Bay of Bengal.</title>
        <authorList>
            <person name="Yongchang O."/>
            <person name="Xiang W."/>
            <person name="Wang G."/>
        </authorList>
    </citation>
    <scope>NUCLEOTIDE SEQUENCE [LARGE SCALE GENOMIC DNA]</scope>
    <source>
        <strain evidence="19 20">MCCC 1K00260</strain>
    </source>
</reference>
<dbReference type="Gene3D" id="3.30.70.100">
    <property type="match status" value="2"/>
</dbReference>
<dbReference type="SFLD" id="SFLDS00003">
    <property type="entry name" value="Haloacid_Dehalogenase"/>
    <property type="match status" value="1"/>
</dbReference>
<dbReference type="InterPro" id="IPR023298">
    <property type="entry name" value="ATPase_P-typ_TM_dom_sf"/>
</dbReference>
<dbReference type="CDD" id="cd00371">
    <property type="entry name" value="HMA"/>
    <property type="match status" value="2"/>
</dbReference>
<dbReference type="InterPro" id="IPR006121">
    <property type="entry name" value="HMA_dom"/>
</dbReference>
<keyword evidence="14 17" id="KW-0472">Membrane</keyword>
<keyword evidence="3" id="KW-0813">Transport</keyword>
<dbReference type="InterPro" id="IPR036412">
    <property type="entry name" value="HAD-like_sf"/>
</dbReference>
<dbReference type="GO" id="GO:0008551">
    <property type="term" value="F:P-type cadmium transporter activity"/>
    <property type="evidence" value="ECO:0007669"/>
    <property type="project" value="UniProtKB-EC"/>
</dbReference>
<dbReference type="PROSITE" id="PS01047">
    <property type="entry name" value="HMA_1"/>
    <property type="match status" value="2"/>
</dbReference>
<dbReference type="NCBIfam" id="TIGR01494">
    <property type="entry name" value="ATPase_P-type"/>
    <property type="match status" value="1"/>
</dbReference>
<sequence>MSESVKSLEDKNVYRVDGFSCANCAGKFEKNVKQLPGVQDAKVNFGASKISVQGNATIEELEKAGAFENLKVAPEKPKREPKIVENVYRVEGFSCANCAGKFEKNVIQLPGVQDAKVNFGASKISVQGNATIEELEKAGAFENLKVSPEKPVRQATQETKEVREVEKEEKVPFHKKHSTLLFASLLIVFGYLSLFVNGEENLITSLLFVSSIVIGGFSLFKVGFQNLLHFDFDMKTLMTVAVIGAAIIGEWAEASIVVILFAISEALERFSMDRARQSIRSLMDIAPNEALVRRNGQELMIHVDDIAVGDIMIVKPGQKIAMDGLVVSGNSAVNQAAITGESVPVEKTIDDEVFAGTINEEGLLEVKITKLVEDTTISKIIHLVEEAQGERAPAQAFIDKFAKYYTPIIMVIAALVAIVPPLFLGADWGTWVYQGLAVLVVGCPCALVISTPISIVSAIGNAAKKGVLIKGGVYLEEMGALKAIAFDKTGTLTKGVPIVTDYKMLNENVSKEETLSYITALEYRSQHPLASAIMKKAGEENIFYSDIVVEDFTSITGKGIMGNIKGTTYYIGSPKLFKDLSTTNYDKNIEQKVTKLQNQGKTAMVFGTEKEVLAVIAVADQVRETSKDIIDKLHQLGIKKTVMLTGDNKGTANAIGSQVGVSEIQAELMPQDKLDYIKQLRSEYGNVAMVGDGVNDAPALAASTVGIAMGGAGTDTAIETADVALMGDDLSKLPFAVKLSRKSLNIIKANITFAIGIKLIALLLVIPGWLTLWIAILSDMGATLLVALNSLRLMRVKE</sequence>
<dbReference type="InterPro" id="IPR008250">
    <property type="entry name" value="ATPase_P-typ_transduc_dom_A_sf"/>
</dbReference>
<dbReference type="AlphaFoldDB" id="A0A494Z7I7"/>
<dbReference type="NCBIfam" id="TIGR01525">
    <property type="entry name" value="ATPase-IB_hvy"/>
    <property type="match status" value="1"/>
</dbReference>
<dbReference type="InterPro" id="IPR001757">
    <property type="entry name" value="P_typ_ATPase"/>
</dbReference>
<protein>
    <recommendedName>
        <fullName evidence="15">Cd(2+)-exporting ATPase</fullName>
        <ecNumber evidence="15">7.2.2.21</ecNumber>
    </recommendedName>
</protein>
<dbReference type="GO" id="GO:0016887">
    <property type="term" value="F:ATP hydrolysis activity"/>
    <property type="evidence" value="ECO:0007669"/>
    <property type="project" value="InterPro"/>
</dbReference>
<dbReference type="Pfam" id="PF00403">
    <property type="entry name" value="HMA"/>
    <property type="match status" value="2"/>
</dbReference>
<feature type="transmembrane region" description="Helical" evidence="17">
    <location>
        <begin position="436"/>
        <end position="460"/>
    </location>
</feature>
<evidence type="ECO:0000256" key="2">
    <source>
        <dbReference type="ARBA" id="ARBA00006024"/>
    </source>
</evidence>
<evidence type="ECO:0000256" key="13">
    <source>
        <dbReference type="ARBA" id="ARBA00023065"/>
    </source>
</evidence>
<keyword evidence="7 17" id="KW-0812">Transmembrane</keyword>
<evidence type="ECO:0000256" key="10">
    <source>
        <dbReference type="ARBA" id="ARBA00022840"/>
    </source>
</evidence>
<dbReference type="InterPro" id="IPR059000">
    <property type="entry name" value="ATPase_P-type_domA"/>
</dbReference>
<organism evidence="19 20">
    <name type="scientific">Oceanobacillus bengalensis</name>
    <dbReference type="NCBI Taxonomy" id="1435466"/>
    <lineage>
        <taxon>Bacteria</taxon>
        <taxon>Bacillati</taxon>
        <taxon>Bacillota</taxon>
        <taxon>Bacilli</taxon>
        <taxon>Bacillales</taxon>
        <taxon>Bacillaceae</taxon>
        <taxon>Oceanobacillus</taxon>
    </lineage>
</organism>
<dbReference type="RefSeq" id="WP_121128309.1">
    <property type="nucleotide sequence ID" value="NZ_JBHUFK010000006.1"/>
</dbReference>
<proteinExistence type="inferred from homology"/>
<dbReference type="NCBIfam" id="TIGR01511">
    <property type="entry name" value="ATPase-IB1_Cu"/>
    <property type="match status" value="1"/>
</dbReference>
<keyword evidence="20" id="KW-1185">Reference proteome</keyword>
<dbReference type="PRINTS" id="PR00941">
    <property type="entry name" value="CDATPASE"/>
</dbReference>
<dbReference type="InterPro" id="IPR044492">
    <property type="entry name" value="P_typ_ATPase_HD_dom"/>
</dbReference>
<feature type="domain" description="HMA" evidence="18">
    <location>
        <begin position="10"/>
        <end position="73"/>
    </location>
</feature>
<comment type="similarity">
    <text evidence="2 17">Belongs to the cation transport ATPase (P-type) (TC 3.A.3) family. Type IB subfamily.</text>
</comment>
<feature type="transmembrane region" description="Helical" evidence="17">
    <location>
        <begin position="179"/>
        <end position="196"/>
    </location>
</feature>
<keyword evidence="4 17" id="KW-1003">Cell membrane</keyword>
<dbReference type="InterPro" id="IPR051014">
    <property type="entry name" value="Cation_Transport_ATPase_IB"/>
</dbReference>
<evidence type="ECO:0000256" key="9">
    <source>
        <dbReference type="ARBA" id="ARBA00022741"/>
    </source>
</evidence>
<keyword evidence="11" id="KW-1278">Translocase</keyword>
<evidence type="ECO:0000256" key="11">
    <source>
        <dbReference type="ARBA" id="ARBA00022967"/>
    </source>
</evidence>
<dbReference type="SUPFAM" id="SSF81665">
    <property type="entry name" value="Calcium ATPase, transmembrane domain M"/>
    <property type="match status" value="1"/>
</dbReference>
<dbReference type="Pfam" id="PF00122">
    <property type="entry name" value="E1-E2_ATPase"/>
    <property type="match status" value="1"/>
</dbReference>
<feature type="domain" description="HMA" evidence="18">
    <location>
        <begin position="84"/>
        <end position="147"/>
    </location>
</feature>
<dbReference type="Proteomes" id="UP000281813">
    <property type="component" value="Unassembled WGS sequence"/>
</dbReference>
<dbReference type="Gene3D" id="2.70.150.10">
    <property type="entry name" value="Calcium-transporting ATPase, cytoplasmic transduction domain A"/>
    <property type="match status" value="1"/>
</dbReference>
<evidence type="ECO:0000313" key="19">
    <source>
        <dbReference type="EMBL" id="RKQ18286.1"/>
    </source>
</evidence>
<dbReference type="CDD" id="cd07545">
    <property type="entry name" value="P-type_ATPase_Cd-like"/>
    <property type="match status" value="1"/>
</dbReference>
<feature type="transmembrane region" description="Helical" evidence="17">
    <location>
        <begin position="404"/>
        <end position="424"/>
    </location>
</feature>
<keyword evidence="6" id="KW-0597">Phosphoprotein</keyword>
<dbReference type="GO" id="GO:0046872">
    <property type="term" value="F:metal ion binding"/>
    <property type="evidence" value="ECO:0007669"/>
    <property type="project" value="UniProtKB-KW"/>
</dbReference>
<evidence type="ECO:0000256" key="3">
    <source>
        <dbReference type="ARBA" id="ARBA00022448"/>
    </source>
</evidence>
<dbReference type="PANTHER" id="PTHR48085:SF5">
    <property type="entry name" value="CADMIUM_ZINC-TRANSPORTING ATPASE HMA4-RELATED"/>
    <property type="match status" value="1"/>
</dbReference>
<keyword evidence="13" id="KW-0406">Ion transport</keyword>
<dbReference type="GO" id="GO:0005886">
    <property type="term" value="C:plasma membrane"/>
    <property type="evidence" value="ECO:0007669"/>
    <property type="project" value="UniProtKB-SubCell"/>
</dbReference>
<dbReference type="OrthoDB" id="9813266at2"/>
<accession>A0A494Z7I7</accession>
<keyword evidence="12 17" id="KW-1133">Transmembrane helix</keyword>
<evidence type="ECO:0000256" key="4">
    <source>
        <dbReference type="ARBA" id="ARBA00022475"/>
    </source>
</evidence>
<evidence type="ECO:0000256" key="1">
    <source>
        <dbReference type="ARBA" id="ARBA00004651"/>
    </source>
</evidence>
<dbReference type="SUPFAM" id="SSF56784">
    <property type="entry name" value="HAD-like"/>
    <property type="match status" value="1"/>
</dbReference>
<dbReference type="FunFam" id="2.70.150.10:FF:000002">
    <property type="entry name" value="Copper-transporting ATPase 1, putative"/>
    <property type="match status" value="1"/>
</dbReference>
<dbReference type="NCBIfam" id="TIGR01512">
    <property type="entry name" value="ATPase-IB2_Cd"/>
    <property type="match status" value="1"/>
</dbReference>
<comment type="subcellular location">
    <subcellularLocation>
        <location evidence="1">Cell membrane</location>
        <topology evidence="1">Multi-pass membrane protein</topology>
    </subcellularLocation>
</comment>
<dbReference type="EMBL" id="RBZO01000002">
    <property type="protein sequence ID" value="RKQ18286.1"/>
    <property type="molecule type" value="Genomic_DNA"/>
</dbReference>
<keyword evidence="8 17" id="KW-0479">Metal-binding</keyword>
<evidence type="ECO:0000256" key="8">
    <source>
        <dbReference type="ARBA" id="ARBA00022723"/>
    </source>
</evidence>
<dbReference type="InterPro" id="IPR023299">
    <property type="entry name" value="ATPase_P-typ_cyto_dom_N"/>
</dbReference>
<gene>
    <name evidence="19" type="primary">cadA</name>
    <name evidence="19" type="ORF">D8M05_02470</name>
</gene>
<name>A0A494Z7I7_9BACI</name>
<keyword evidence="10 17" id="KW-0067">ATP-binding</keyword>
<feature type="transmembrane region" description="Helical" evidence="17">
    <location>
        <begin position="746"/>
        <end position="766"/>
    </location>
</feature>
<keyword evidence="19" id="KW-0378">Hydrolase</keyword>
<dbReference type="Gene3D" id="3.40.1110.10">
    <property type="entry name" value="Calcium-transporting ATPase, cytoplasmic domain N"/>
    <property type="match status" value="1"/>
</dbReference>
<keyword evidence="9 17" id="KW-0547">Nucleotide-binding</keyword>
<dbReference type="EC" id="7.2.2.21" evidence="15"/>
<dbReference type="SUPFAM" id="SSF55008">
    <property type="entry name" value="HMA, heavy metal-associated domain"/>
    <property type="match status" value="2"/>
</dbReference>
<feature type="transmembrane region" description="Helical" evidence="17">
    <location>
        <begin position="772"/>
        <end position="791"/>
    </location>
</feature>
<dbReference type="InterPro" id="IPR018303">
    <property type="entry name" value="ATPase_P-typ_P_site"/>
</dbReference>
<feature type="transmembrane region" description="Helical" evidence="17">
    <location>
        <begin position="202"/>
        <end position="220"/>
    </location>
</feature>
<dbReference type="SFLD" id="SFLDG00002">
    <property type="entry name" value="C1.7:_P-type_atpase_like"/>
    <property type="match status" value="1"/>
</dbReference>
<dbReference type="PRINTS" id="PR00119">
    <property type="entry name" value="CATATPASE"/>
</dbReference>
<evidence type="ECO:0000313" key="20">
    <source>
        <dbReference type="Proteomes" id="UP000281813"/>
    </source>
</evidence>
<dbReference type="InterPro" id="IPR027256">
    <property type="entry name" value="P-typ_ATPase_IB"/>
</dbReference>
<dbReference type="Pfam" id="PF00702">
    <property type="entry name" value="Hydrolase"/>
    <property type="match status" value="1"/>
</dbReference>
<dbReference type="SFLD" id="SFLDF00027">
    <property type="entry name" value="p-type_atpase"/>
    <property type="match status" value="1"/>
</dbReference>
<dbReference type="PROSITE" id="PS50846">
    <property type="entry name" value="HMA_2"/>
    <property type="match status" value="2"/>
</dbReference>
<evidence type="ECO:0000256" key="14">
    <source>
        <dbReference type="ARBA" id="ARBA00023136"/>
    </source>
</evidence>
<dbReference type="InterPro" id="IPR017969">
    <property type="entry name" value="Heavy-metal-associated_CS"/>
</dbReference>
<evidence type="ECO:0000256" key="16">
    <source>
        <dbReference type="ARBA" id="ARBA00049338"/>
    </source>
</evidence>
<dbReference type="GO" id="GO:0005524">
    <property type="term" value="F:ATP binding"/>
    <property type="evidence" value="ECO:0007669"/>
    <property type="project" value="UniProtKB-UniRule"/>
</dbReference>
<dbReference type="PANTHER" id="PTHR48085">
    <property type="entry name" value="CADMIUM/ZINC-TRANSPORTING ATPASE HMA2-RELATED"/>
    <property type="match status" value="1"/>
</dbReference>
<comment type="catalytic activity">
    <reaction evidence="16">
        <text>Cd(2+)(in) + ATP + H2O = Cd(2+)(out) + ADP + phosphate + H(+)</text>
        <dbReference type="Rhea" id="RHEA:12132"/>
        <dbReference type="ChEBI" id="CHEBI:15377"/>
        <dbReference type="ChEBI" id="CHEBI:15378"/>
        <dbReference type="ChEBI" id="CHEBI:30616"/>
        <dbReference type="ChEBI" id="CHEBI:43474"/>
        <dbReference type="ChEBI" id="CHEBI:48775"/>
        <dbReference type="ChEBI" id="CHEBI:456216"/>
        <dbReference type="EC" id="7.2.2.21"/>
    </reaction>
</comment>
<keyword evidence="5" id="KW-0104">Cadmium</keyword>
<evidence type="ECO:0000256" key="15">
    <source>
        <dbReference type="ARBA" id="ARBA00039103"/>
    </source>
</evidence>
<dbReference type="PROSITE" id="PS00154">
    <property type="entry name" value="ATPASE_E1_E2"/>
    <property type="match status" value="1"/>
</dbReference>
<dbReference type="Gene3D" id="3.40.50.1000">
    <property type="entry name" value="HAD superfamily/HAD-like"/>
    <property type="match status" value="1"/>
</dbReference>